<evidence type="ECO:0000256" key="1">
    <source>
        <dbReference type="SAM" id="Phobius"/>
    </source>
</evidence>
<comment type="caution">
    <text evidence="4">The sequence shown here is derived from an EMBL/GenBank/DDBJ whole genome shotgun (WGS) entry which is preliminary data.</text>
</comment>
<feature type="transmembrane region" description="Helical" evidence="1">
    <location>
        <begin position="237"/>
        <end position="259"/>
    </location>
</feature>
<dbReference type="Proteomes" id="UP000663860">
    <property type="component" value="Unassembled WGS sequence"/>
</dbReference>
<dbReference type="Proteomes" id="UP000663868">
    <property type="component" value="Unassembled WGS sequence"/>
</dbReference>
<evidence type="ECO:0000313" key="5">
    <source>
        <dbReference type="Proteomes" id="UP000663868"/>
    </source>
</evidence>
<evidence type="ECO:0000313" key="4">
    <source>
        <dbReference type="EMBL" id="CAF3666461.1"/>
    </source>
</evidence>
<dbReference type="EMBL" id="CAJOBB010000381">
    <property type="protein sequence ID" value="CAF3666461.1"/>
    <property type="molecule type" value="Genomic_DNA"/>
</dbReference>
<keyword evidence="1" id="KW-1133">Transmembrane helix</keyword>
<evidence type="ECO:0000256" key="2">
    <source>
        <dbReference type="SAM" id="SignalP"/>
    </source>
</evidence>
<feature type="signal peptide" evidence="2">
    <location>
        <begin position="1"/>
        <end position="21"/>
    </location>
</feature>
<keyword evidence="2" id="KW-0732">Signal</keyword>
<keyword evidence="1" id="KW-0472">Membrane</keyword>
<sequence>MLKKTYLLNIIFLCFVCYAQSQSSSLSASTSFTTITSTTMTETNDILTSSILSVTSDTVQSSTINSNNITSSMTSTYASSLVTTMSIVTNISITYIYIVQSNYSLQLGIINDTNVKTNVSYFVENSFNLSSFNIIVTNIQILSKTKTISYVNQYYMLVNILFTSTRNNCNITCIYNSQVTQANNFSLPSTNGSMVDVYSDSGPLSETVLDTTTGIVLDTTTVKTSTDKSTLGLSAKLGIGLGISIIGVLIIIEIIYLSWKYGLSGRSRREQYGLSSTE</sequence>
<dbReference type="EMBL" id="CAJNOE010000953">
    <property type="protein sequence ID" value="CAF1364824.1"/>
    <property type="molecule type" value="Genomic_DNA"/>
</dbReference>
<proteinExistence type="predicted"/>
<protein>
    <submittedName>
        <fullName evidence="4">Uncharacterized protein</fullName>
    </submittedName>
</protein>
<dbReference type="AlphaFoldDB" id="A0A818SIG0"/>
<organism evidence="4 5">
    <name type="scientific">Adineta steineri</name>
    <dbReference type="NCBI Taxonomy" id="433720"/>
    <lineage>
        <taxon>Eukaryota</taxon>
        <taxon>Metazoa</taxon>
        <taxon>Spiralia</taxon>
        <taxon>Gnathifera</taxon>
        <taxon>Rotifera</taxon>
        <taxon>Eurotatoria</taxon>
        <taxon>Bdelloidea</taxon>
        <taxon>Adinetida</taxon>
        <taxon>Adinetidae</taxon>
        <taxon>Adineta</taxon>
    </lineage>
</organism>
<accession>A0A818SIG0</accession>
<reference evidence="4" key="1">
    <citation type="submission" date="2021-02" db="EMBL/GenBank/DDBJ databases">
        <authorList>
            <person name="Nowell W R."/>
        </authorList>
    </citation>
    <scope>NUCLEOTIDE SEQUENCE</scope>
</reference>
<keyword evidence="1" id="KW-0812">Transmembrane</keyword>
<name>A0A818SIG0_9BILA</name>
<feature type="chain" id="PRO_5036414933" evidence="2">
    <location>
        <begin position="22"/>
        <end position="278"/>
    </location>
</feature>
<evidence type="ECO:0000313" key="3">
    <source>
        <dbReference type="EMBL" id="CAF1364824.1"/>
    </source>
</evidence>
<gene>
    <name evidence="3" type="ORF">IZO911_LOCUS37525</name>
    <name evidence="4" type="ORF">KXQ929_LOCUS8672</name>
</gene>